<protein>
    <submittedName>
        <fullName evidence="3">Translation-disabling ACNase RloC</fullName>
    </submittedName>
</protein>
<feature type="coiled-coil region" evidence="1">
    <location>
        <begin position="222"/>
        <end position="274"/>
    </location>
</feature>
<organism evidence="3 4">
    <name type="scientific">Marinilactibacillus psychrotolerans 42ea</name>
    <dbReference type="NCBI Taxonomy" id="1255609"/>
    <lineage>
        <taxon>Bacteria</taxon>
        <taxon>Bacillati</taxon>
        <taxon>Bacillota</taxon>
        <taxon>Bacilli</taxon>
        <taxon>Lactobacillales</taxon>
        <taxon>Carnobacteriaceae</taxon>
        <taxon>Marinilactibacillus</taxon>
    </lineage>
</organism>
<reference evidence="3 4" key="1">
    <citation type="submission" date="2017-02" db="EMBL/GenBank/DDBJ databases">
        <authorList>
            <person name="Peterson S.W."/>
        </authorList>
    </citation>
    <scope>NUCLEOTIDE SEQUENCE [LARGE SCALE GENOMIC DNA]</scope>
    <source>
        <strain evidence="3 4">42ea</strain>
    </source>
</reference>
<dbReference type="Pfam" id="PF13166">
    <property type="entry name" value="AAA_13"/>
    <property type="match status" value="1"/>
</dbReference>
<dbReference type="InterPro" id="IPR026866">
    <property type="entry name" value="CR006_AAA"/>
</dbReference>
<dbReference type="Gene3D" id="3.40.50.300">
    <property type="entry name" value="P-loop containing nucleotide triphosphate hydrolases"/>
    <property type="match status" value="1"/>
</dbReference>
<dbReference type="AlphaFoldDB" id="A0A1R4IGQ5"/>
<dbReference type="EMBL" id="FUKW01000018">
    <property type="protein sequence ID" value="SJN19052.1"/>
    <property type="molecule type" value="Genomic_DNA"/>
</dbReference>
<evidence type="ECO:0000313" key="4">
    <source>
        <dbReference type="Proteomes" id="UP000195611"/>
    </source>
</evidence>
<dbReference type="SUPFAM" id="SSF52540">
    <property type="entry name" value="P-loop containing nucleoside triphosphate hydrolases"/>
    <property type="match status" value="1"/>
</dbReference>
<sequence length="540" mass="63627">MLNENEKQIIFEPTLPIINLEDYLKSTKSILQTKVEAKVIVPELENDPEKQSFAKTGLELHHENDHCAFCGKEVTSNRITKLKSFFEADEILDFQNRIKKGITKISSVISEIEKIELLKQKQFYSQFSVKDVNQCIDDKKREYIDFLKSCKVKLEEKEKNLFDDNYNLKLEVPESFIHIQTNINDLIKKSNEFTKNIDLNKKTAKENLILHYVAEKCEEGKLEKLQGEIEILKTARHNAKKILDNEIDKISNEKKEIEKQITLENSEIKRLQTKIKNPEIIIQKINEKLLKSGKTNLKLKYIETEKHYQILNSDGTTREITEISTGEKNIIAFLYFKESLDSPELNTGKSKIIIFDDPMNSNDDTMQYLIISELEYLYNRKDLYEHFVLLTHNSHFYLKVTHSRRVRRDGKNAYEIDNFIRLNSDGELTNIIHLKNKKEDFVTQYGSLWKELKFLYEHDKKDFMCNTIRRIIETYVVFNGISGNKNAESKMLFNTNSHYSEVGDLETDTNGYSREQIMGLLRQYFQDNNAIKHYNNYWKE</sequence>
<name>A0A1R4IGQ5_9LACT</name>
<accession>A0A1R4IGQ5</accession>
<proteinExistence type="predicted"/>
<dbReference type="Proteomes" id="UP000195611">
    <property type="component" value="Unassembled WGS sequence"/>
</dbReference>
<keyword evidence="1" id="KW-0175">Coiled coil</keyword>
<dbReference type="InterPro" id="IPR027417">
    <property type="entry name" value="P-loop_NTPase"/>
</dbReference>
<feature type="domain" description="Protein CR006 P-loop" evidence="2">
    <location>
        <begin position="3"/>
        <end position="526"/>
    </location>
</feature>
<gene>
    <name evidence="3" type="ORF">FM115_01085</name>
</gene>
<evidence type="ECO:0000256" key="1">
    <source>
        <dbReference type="SAM" id="Coils"/>
    </source>
</evidence>
<evidence type="ECO:0000313" key="3">
    <source>
        <dbReference type="EMBL" id="SJN19052.1"/>
    </source>
</evidence>
<evidence type="ECO:0000259" key="2">
    <source>
        <dbReference type="Pfam" id="PF13166"/>
    </source>
</evidence>